<dbReference type="KEGG" id="psco:LY89DRAFT_576525"/>
<keyword evidence="2" id="KW-1185">Reference proteome</keyword>
<dbReference type="Proteomes" id="UP000070700">
    <property type="component" value="Unassembled WGS sequence"/>
</dbReference>
<proteinExistence type="predicted"/>
<feature type="non-terminal residue" evidence="1">
    <location>
        <position position="1"/>
    </location>
</feature>
<dbReference type="InParanoid" id="A0A194XP43"/>
<dbReference type="AlphaFoldDB" id="A0A194XP43"/>
<dbReference type="EMBL" id="KQ947407">
    <property type="protein sequence ID" value="KUJ21849.1"/>
    <property type="molecule type" value="Genomic_DNA"/>
</dbReference>
<gene>
    <name evidence="1" type="ORF">LY89DRAFT_576525</name>
</gene>
<sequence length="141" mass="16072">FGFSFGDFIAGIGLVRDLVTALQDGGGAKLQYRRLITKLMNLERALTKVRFLKVDDYHVSQKIALEQITMQCQESIEDFLRRNAKFNTTLGAQTTFSKWSWRANLHKIQWAMCQEDAIDKLKAKITGHTLTINTLLATIHL</sequence>
<name>A0A194XP43_MOLSC</name>
<dbReference type="OrthoDB" id="3045089at2759"/>
<evidence type="ECO:0000313" key="1">
    <source>
        <dbReference type="EMBL" id="KUJ21849.1"/>
    </source>
</evidence>
<dbReference type="PANTHER" id="PTHR38886">
    <property type="entry name" value="SESA DOMAIN-CONTAINING PROTEIN"/>
    <property type="match status" value="1"/>
</dbReference>
<dbReference type="RefSeq" id="XP_018076204.1">
    <property type="nucleotide sequence ID" value="XM_018208842.1"/>
</dbReference>
<evidence type="ECO:0000313" key="2">
    <source>
        <dbReference type="Proteomes" id="UP000070700"/>
    </source>
</evidence>
<dbReference type="PANTHER" id="PTHR38886:SF1">
    <property type="entry name" value="NACHT-NTPASE AND P-LOOP NTPASES N-TERMINAL DOMAIN-CONTAINING PROTEIN"/>
    <property type="match status" value="1"/>
</dbReference>
<reference evidence="1 2" key="1">
    <citation type="submission" date="2015-10" db="EMBL/GenBank/DDBJ databases">
        <title>Full genome of DAOMC 229536 Phialocephala scopiformis, a fungal endophyte of spruce producing the potent anti-insectan compound rugulosin.</title>
        <authorList>
            <consortium name="DOE Joint Genome Institute"/>
            <person name="Walker A.K."/>
            <person name="Frasz S.L."/>
            <person name="Seifert K.A."/>
            <person name="Miller J.D."/>
            <person name="Mondo S.J."/>
            <person name="Labutti K."/>
            <person name="Lipzen A."/>
            <person name="Dockter R."/>
            <person name="Kennedy M."/>
            <person name="Grigoriev I.V."/>
            <person name="Spatafora J.W."/>
        </authorList>
    </citation>
    <scope>NUCLEOTIDE SEQUENCE [LARGE SCALE GENOMIC DNA]</scope>
    <source>
        <strain evidence="1 2">CBS 120377</strain>
    </source>
</reference>
<protein>
    <submittedName>
        <fullName evidence="1">Uncharacterized protein</fullName>
    </submittedName>
</protein>
<dbReference type="GeneID" id="28818568"/>
<organism evidence="1 2">
    <name type="scientific">Mollisia scopiformis</name>
    <name type="common">Conifer needle endophyte fungus</name>
    <name type="synonym">Phialocephala scopiformis</name>
    <dbReference type="NCBI Taxonomy" id="149040"/>
    <lineage>
        <taxon>Eukaryota</taxon>
        <taxon>Fungi</taxon>
        <taxon>Dikarya</taxon>
        <taxon>Ascomycota</taxon>
        <taxon>Pezizomycotina</taxon>
        <taxon>Leotiomycetes</taxon>
        <taxon>Helotiales</taxon>
        <taxon>Mollisiaceae</taxon>
        <taxon>Mollisia</taxon>
    </lineage>
</organism>
<accession>A0A194XP43</accession>